<dbReference type="Proteomes" id="UP000305267">
    <property type="component" value="Unassembled WGS sequence"/>
</dbReference>
<sequence>MSLKLPRRNSDAPRLSLRERYAALKGSAAKVIGKGQPRHQWPRLAGGGEPSKAMSDLIEAHQLAYAQCLHGMGEERADMAALRAAEEEAFRALLHAPLTSDADRGCYAAAVIERENGFLVRGYAGTRNDPLSVACRNLRFGEHAREPEAMRHIGRVAEPEAAADPILVH</sequence>
<dbReference type="EMBL" id="VDDA01000048">
    <property type="protein sequence ID" value="TNC06550.1"/>
    <property type="molecule type" value="Genomic_DNA"/>
</dbReference>
<comment type="caution">
    <text evidence="1">The sequence shown here is derived from an EMBL/GenBank/DDBJ whole genome shotgun (WGS) entry which is preliminary data.</text>
</comment>
<name>A0A5C4L6J8_9HYPH</name>
<keyword evidence="2" id="KW-1185">Reference proteome</keyword>
<proteinExistence type="predicted"/>
<dbReference type="AlphaFoldDB" id="A0A5C4L6J8"/>
<evidence type="ECO:0000313" key="2">
    <source>
        <dbReference type="Proteomes" id="UP000305267"/>
    </source>
</evidence>
<gene>
    <name evidence="1" type="ORF">FF100_34445</name>
</gene>
<evidence type="ECO:0000313" key="1">
    <source>
        <dbReference type="EMBL" id="TNC06550.1"/>
    </source>
</evidence>
<organism evidence="1 2">
    <name type="scientific">Methylobacterium terricola</name>
    <dbReference type="NCBI Taxonomy" id="2583531"/>
    <lineage>
        <taxon>Bacteria</taxon>
        <taxon>Pseudomonadati</taxon>
        <taxon>Pseudomonadota</taxon>
        <taxon>Alphaproteobacteria</taxon>
        <taxon>Hyphomicrobiales</taxon>
        <taxon>Methylobacteriaceae</taxon>
        <taxon>Methylobacterium</taxon>
    </lineage>
</organism>
<reference evidence="1 2" key="1">
    <citation type="submission" date="2019-06" db="EMBL/GenBank/DDBJ databases">
        <title>Genome of Methylobacterium sp. 17Sr1-39.</title>
        <authorList>
            <person name="Seo T."/>
        </authorList>
    </citation>
    <scope>NUCLEOTIDE SEQUENCE [LARGE SCALE GENOMIC DNA]</scope>
    <source>
        <strain evidence="1 2">17Sr1-39</strain>
    </source>
</reference>
<protein>
    <submittedName>
        <fullName evidence="1">Uncharacterized protein</fullName>
    </submittedName>
</protein>
<accession>A0A5C4L6J8</accession>
<dbReference type="OrthoDB" id="7988424at2"/>